<evidence type="ECO:0000313" key="1">
    <source>
        <dbReference type="EMBL" id="KAI4454149.1"/>
    </source>
</evidence>
<protein>
    <submittedName>
        <fullName evidence="1">Set and mynd domain-containing protein 4</fullName>
    </submittedName>
</protein>
<name>A0ACB9SI58_HOLOL</name>
<organism evidence="1 2">
    <name type="scientific">Holotrichia oblita</name>
    <name type="common">Chafer beetle</name>
    <dbReference type="NCBI Taxonomy" id="644536"/>
    <lineage>
        <taxon>Eukaryota</taxon>
        <taxon>Metazoa</taxon>
        <taxon>Ecdysozoa</taxon>
        <taxon>Arthropoda</taxon>
        <taxon>Hexapoda</taxon>
        <taxon>Insecta</taxon>
        <taxon>Pterygota</taxon>
        <taxon>Neoptera</taxon>
        <taxon>Endopterygota</taxon>
        <taxon>Coleoptera</taxon>
        <taxon>Polyphaga</taxon>
        <taxon>Scarabaeiformia</taxon>
        <taxon>Scarabaeidae</taxon>
        <taxon>Melolonthinae</taxon>
        <taxon>Holotrichia</taxon>
    </lineage>
</organism>
<sequence length="665" mass="76327">MSANVISIFQNHCDSLVNTLTIDVNNFKNLDDDYSRIKCLYAHAKTVPIPLSQTGKSYENAVKHKTNGNKFYEKKDLDKANESYNLAAIMCPQNTDKEKELIAVVLANRSAVLLEKNLNQECLDDINYLLSLGAYPKHLEHKVLFRKAKSCLNLNKHLEGIQAIKTAISTLEKANLTPENKKSKLTEMHALFDELKMKENDANLELVVQPRSSTSTFTPNFKYPAANNFVEFDEDQNQGRFARAKSDIEPGSIVAEEDPHCLAVSITSCAQNCSNCIKSTLNPIPCVSCKYTVFCSNECVKQAKFHEVECKITHSLYESGASINCIMALRVITQKPFKFFWNKKETLTKEISRDSIYNGADYERLYNLCTHSSMRPKGEFVHYGFMAIYLLRLLKMTDYFPYETKDANLTEEECFIGSLILRHLQILQFNAHELSELRNMKTTNEDELNYYTCHLGGGVYPTLALFNHSCEPGVIRYNKGKKMVLRAIKLIKAGEIICDNYGPVYSIEATNSRINTLIERYWFQCQCVACRHDWPLFENMSENELRLLCKKCKGANVINKNTGNPMFNCWKCNSVNTLMPVLMKLMNLDRMTQDAERSFMTGNFEKSVGLYCEILKIYYKYLAPPFPDLIKVQQRIRTCMLHDGNKELQYKPPRKLPEQLLNYKN</sequence>
<dbReference type="EMBL" id="CM043024">
    <property type="protein sequence ID" value="KAI4454149.1"/>
    <property type="molecule type" value="Genomic_DNA"/>
</dbReference>
<evidence type="ECO:0000313" key="2">
    <source>
        <dbReference type="Proteomes" id="UP001056778"/>
    </source>
</evidence>
<keyword evidence="2" id="KW-1185">Reference proteome</keyword>
<accession>A0ACB9SI58</accession>
<reference evidence="1" key="1">
    <citation type="submission" date="2022-04" db="EMBL/GenBank/DDBJ databases">
        <title>Chromosome-scale genome assembly of Holotrichia oblita Faldermann.</title>
        <authorList>
            <person name="Rongchong L."/>
        </authorList>
    </citation>
    <scope>NUCLEOTIDE SEQUENCE</scope>
    <source>
        <strain evidence="1">81SQS9</strain>
    </source>
</reference>
<proteinExistence type="predicted"/>
<dbReference type="Proteomes" id="UP001056778">
    <property type="component" value="Chromosome 10"/>
</dbReference>
<gene>
    <name evidence="1" type="ORF">MML48_10g00000205</name>
</gene>
<comment type="caution">
    <text evidence="1">The sequence shown here is derived from an EMBL/GenBank/DDBJ whole genome shotgun (WGS) entry which is preliminary data.</text>
</comment>